<reference evidence="1" key="2">
    <citation type="submission" date="2003-12" db="EMBL/GenBank/DDBJ databases">
        <title>Monterey Bay Coastal Ocean Microbial Observatory environmental clone sequencing.</title>
        <authorList>
            <person name="DeLong E.F."/>
        </authorList>
    </citation>
    <scope>NUCLEOTIDE SEQUENCE</scope>
</reference>
<dbReference type="AlphaFoldDB" id="Q6SHQ5"/>
<sequence length="35" mass="3644">MGCKALSSGKKMTVPEKEGPANFVPAAAVIRRDLA</sequence>
<name>Q6SHQ5_9BACT</name>
<accession>Q6SHQ5</accession>
<reference evidence="1" key="1">
    <citation type="submission" date="2003-11" db="EMBL/GenBank/DDBJ databases">
        <authorList>
            <person name="Heidelberg J.F."/>
            <person name="Eisen J.A."/>
            <person name="Nelson W.C."/>
            <person name="DeLong E.F."/>
        </authorList>
    </citation>
    <scope>NUCLEOTIDE SEQUENCE</scope>
</reference>
<evidence type="ECO:0000313" key="1">
    <source>
        <dbReference type="EMBL" id="AAR37566.1"/>
    </source>
</evidence>
<gene>
    <name evidence="1" type="ORF">MBMO_EBAC750-11E01.9</name>
</gene>
<dbReference type="EMBL" id="AY458633">
    <property type="protein sequence ID" value="AAR37566.1"/>
    <property type="molecule type" value="Genomic_DNA"/>
</dbReference>
<organism evidence="1">
    <name type="scientific">uncultured marine bacterium 313</name>
    <dbReference type="NCBI Taxonomy" id="257386"/>
    <lineage>
        <taxon>Bacteria</taxon>
        <taxon>environmental samples</taxon>
    </lineage>
</organism>
<protein>
    <submittedName>
        <fullName evidence="1">Uncharacterized protein</fullName>
    </submittedName>
</protein>
<proteinExistence type="predicted"/>